<reference evidence="1 2" key="1">
    <citation type="submission" date="2021-06" db="EMBL/GenBank/DDBJ databases">
        <authorList>
            <person name="Kallberg Y."/>
            <person name="Tangrot J."/>
            <person name="Rosling A."/>
        </authorList>
    </citation>
    <scope>NUCLEOTIDE SEQUENCE [LARGE SCALE GENOMIC DNA]</scope>
    <source>
        <strain evidence="1 2">120-4 pot B 10/14</strain>
    </source>
</reference>
<accession>A0ABN7UZF1</accession>
<dbReference type="EMBL" id="CAJVQB010007671">
    <property type="protein sequence ID" value="CAG8707172.1"/>
    <property type="molecule type" value="Genomic_DNA"/>
</dbReference>
<evidence type="ECO:0000313" key="1">
    <source>
        <dbReference type="EMBL" id="CAG8707172.1"/>
    </source>
</evidence>
<protein>
    <submittedName>
        <fullName evidence="1">40298_t:CDS:1</fullName>
    </submittedName>
</protein>
<proteinExistence type="predicted"/>
<dbReference type="Proteomes" id="UP000789901">
    <property type="component" value="Unassembled WGS sequence"/>
</dbReference>
<organism evidence="1 2">
    <name type="scientific">Gigaspora margarita</name>
    <dbReference type="NCBI Taxonomy" id="4874"/>
    <lineage>
        <taxon>Eukaryota</taxon>
        <taxon>Fungi</taxon>
        <taxon>Fungi incertae sedis</taxon>
        <taxon>Mucoromycota</taxon>
        <taxon>Glomeromycotina</taxon>
        <taxon>Glomeromycetes</taxon>
        <taxon>Diversisporales</taxon>
        <taxon>Gigasporaceae</taxon>
        <taxon>Gigaspora</taxon>
    </lineage>
</organism>
<feature type="non-terminal residue" evidence="1">
    <location>
        <position position="1"/>
    </location>
</feature>
<comment type="caution">
    <text evidence="1">The sequence shown here is derived from an EMBL/GenBank/DDBJ whole genome shotgun (WGS) entry which is preliminary data.</text>
</comment>
<evidence type="ECO:0000313" key="2">
    <source>
        <dbReference type="Proteomes" id="UP000789901"/>
    </source>
</evidence>
<sequence>QLCSNEFWNNLKIVINILQPIVSTLKAFKANNSTISTTYS</sequence>
<gene>
    <name evidence="1" type="ORF">GMARGA_LOCUS12516</name>
</gene>
<name>A0ABN7UZF1_GIGMA</name>
<keyword evidence="2" id="KW-1185">Reference proteome</keyword>